<evidence type="ECO:0000313" key="7">
    <source>
        <dbReference type="EMBL" id="QHE62641.1"/>
    </source>
</evidence>
<comment type="subcellular location">
    <subcellularLocation>
        <location evidence="1">Membrane</location>
        <topology evidence="1">Multi-pass membrane protein</topology>
    </subcellularLocation>
</comment>
<gene>
    <name evidence="7" type="ORF">FHE72_17625</name>
</gene>
<dbReference type="GO" id="GO:0016020">
    <property type="term" value="C:membrane"/>
    <property type="evidence" value="ECO:0007669"/>
    <property type="project" value="UniProtKB-SubCell"/>
</dbReference>
<feature type="transmembrane region" description="Helical" evidence="5">
    <location>
        <begin position="46"/>
        <end position="67"/>
    </location>
</feature>
<dbReference type="GO" id="GO:0030416">
    <property type="term" value="P:methylamine metabolic process"/>
    <property type="evidence" value="ECO:0007669"/>
    <property type="project" value="InterPro"/>
</dbReference>
<dbReference type="UniPathway" id="UPA00895"/>
<evidence type="ECO:0000256" key="3">
    <source>
        <dbReference type="ARBA" id="ARBA00022989"/>
    </source>
</evidence>
<keyword evidence="4 5" id="KW-0472">Membrane</keyword>
<keyword evidence="3 5" id="KW-1133">Transmembrane helix</keyword>
<accession>A0A6I6USW7</accession>
<dbReference type="AlphaFoldDB" id="A0A6I6USW7"/>
<feature type="transmembrane region" description="Helical" evidence="5">
    <location>
        <begin position="146"/>
        <end position="169"/>
    </location>
</feature>
<evidence type="ECO:0000256" key="5">
    <source>
        <dbReference type="SAM" id="Phobius"/>
    </source>
</evidence>
<dbReference type="Pfam" id="PF07291">
    <property type="entry name" value="MauE"/>
    <property type="match status" value="1"/>
</dbReference>
<dbReference type="RefSeq" id="WP_079533325.1">
    <property type="nucleotide sequence ID" value="NZ_CP047394.1"/>
</dbReference>
<dbReference type="Proteomes" id="UP000465062">
    <property type="component" value="Chromosome"/>
</dbReference>
<evidence type="ECO:0000256" key="4">
    <source>
        <dbReference type="ARBA" id="ARBA00023136"/>
    </source>
</evidence>
<reference evidence="7 8" key="1">
    <citation type="submission" date="2019-06" db="EMBL/GenBank/DDBJ databases">
        <title>An operon consisting of a P-type ATPase gene and a transcriptional regular gene given the different cadmium resistance in Bacillus vietamensis 151-6 and Bacillus marisflavi 151-25.</title>
        <authorList>
            <person name="Yu X."/>
        </authorList>
    </citation>
    <scope>NUCLEOTIDE SEQUENCE [LARGE SCALE GENOMIC DNA]</scope>
    <source>
        <strain evidence="7 8">151-6</strain>
    </source>
</reference>
<evidence type="ECO:0000259" key="6">
    <source>
        <dbReference type="Pfam" id="PF07291"/>
    </source>
</evidence>
<dbReference type="KEGG" id="bvq:FHE72_17625"/>
<sequence>MITIKIILCTTFGYIFLSSAFDKILNIQNHYLSITAYKILPTKLSYPFAVFDIVLEASIALSLIFGFYLKVSLLSAALLLGMYTVAVAINLFRGRTEIDCGCGGVVGTHKISIKLIMRNLSFISIIFILALKFNIHTFFYNFNSEFWMLQTLFIFLCLTFIMYLEAFSYTNQLKKLMR</sequence>
<feature type="domain" description="Methylamine utilisation protein MauE" evidence="6">
    <location>
        <begin position="5"/>
        <end position="131"/>
    </location>
</feature>
<proteinExistence type="predicted"/>
<organism evidence="7 8">
    <name type="scientific">Rossellomorea vietnamensis</name>
    <dbReference type="NCBI Taxonomy" id="218284"/>
    <lineage>
        <taxon>Bacteria</taxon>
        <taxon>Bacillati</taxon>
        <taxon>Bacillota</taxon>
        <taxon>Bacilli</taxon>
        <taxon>Bacillales</taxon>
        <taxon>Bacillaceae</taxon>
        <taxon>Rossellomorea</taxon>
    </lineage>
</organism>
<evidence type="ECO:0000256" key="1">
    <source>
        <dbReference type="ARBA" id="ARBA00004141"/>
    </source>
</evidence>
<name>A0A6I6USW7_9BACI</name>
<feature type="transmembrane region" description="Helical" evidence="5">
    <location>
        <begin position="120"/>
        <end position="140"/>
    </location>
</feature>
<feature type="transmembrane region" description="Helical" evidence="5">
    <location>
        <begin position="73"/>
        <end position="92"/>
    </location>
</feature>
<protein>
    <recommendedName>
        <fullName evidence="6">Methylamine utilisation protein MauE domain-containing protein</fullName>
    </recommendedName>
</protein>
<dbReference type="InterPro" id="IPR009908">
    <property type="entry name" value="Methylamine_util_MauE"/>
</dbReference>
<keyword evidence="2 5" id="KW-0812">Transmembrane</keyword>
<dbReference type="EMBL" id="CP047394">
    <property type="protein sequence ID" value="QHE62641.1"/>
    <property type="molecule type" value="Genomic_DNA"/>
</dbReference>
<evidence type="ECO:0000256" key="2">
    <source>
        <dbReference type="ARBA" id="ARBA00022692"/>
    </source>
</evidence>
<evidence type="ECO:0000313" key="8">
    <source>
        <dbReference type="Proteomes" id="UP000465062"/>
    </source>
</evidence>